<dbReference type="InParanoid" id="C4JGP6"/>
<feature type="transmembrane region" description="Helical" evidence="2">
    <location>
        <begin position="7"/>
        <end position="25"/>
    </location>
</feature>
<dbReference type="PANTHER" id="PTHR11360:SF252">
    <property type="entry name" value="MAJOR FACILITATOR SUPERFAMILY (MFS) PROFILE DOMAIN-CONTAINING PROTEIN-RELATED"/>
    <property type="match status" value="1"/>
</dbReference>
<reference evidence="5" key="1">
    <citation type="journal article" date="2009" name="Genome Res.">
        <title>Comparative genomic analyses of the human fungal pathogens Coccidioides and their relatives.</title>
        <authorList>
            <person name="Sharpton T.J."/>
            <person name="Stajich J.E."/>
            <person name="Rounsley S.D."/>
            <person name="Gardner M.J."/>
            <person name="Wortman J.R."/>
            <person name="Jordar V.S."/>
            <person name="Maiti R."/>
            <person name="Kodira C.D."/>
            <person name="Neafsey D.E."/>
            <person name="Zeng Q."/>
            <person name="Hung C.-Y."/>
            <person name="McMahan C."/>
            <person name="Muszewska A."/>
            <person name="Grynberg M."/>
            <person name="Mandel M.A."/>
            <person name="Kellner E.M."/>
            <person name="Barker B.M."/>
            <person name="Galgiani J.N."/>
            <person name="Orbach M.J."/>
            <person name="Kirkland T.N."/>
            <person name="Cole G.T."/>
            <person name="Henn M.R."/>
            <person name="Birren B.W."/>
            <person name="Taylor J.W."/>
        </authorList>
    </citation>
    <scope>NUCLEOTIDE SEQUENCE [LARGE SCALE GENOMIC DNA]</scope>
    <source>
        <strain evidence="5">UAMH 1704</strain>
    </source>
</reference>
<dbReference type="AlphaFoldDB" id="C4JGP6"/>
<dbReference type="InterPro" id="IPR050327">
    <property type="entry name" value="Proton-linked_MCT"/>
</dbReference>
<dbReference type="InterPro" id="IPR020846">
    <property type="entry name" value="MFS_dom"/>
</dbReference>
<feature type="transmembrane region" description="Helical" evidence="2">
    <location>
        <begin position="75"/>
        <end position="93"/>
    </location>
</feature>
<dbReference type="GeneID" id="8441929"/>
<sequence>MRALKEPVFVSFCLSLFFMLTAYWVPFFIIPTFAQFKLGTSSELAFYLLVITNSASVFGRILAVLTIQKFGVPEMLLAFTVISTILLFGWLGITSVAPFIVWVVLLGIFITPLAVLVPAVIPLVCPDKNVVGTWMGMAWAAAALGVLVGNPVAGALNNLATGTFWKTQVLIAVSMMVAAVFMLYVQQQIAKQKLR</sequence>
<dbReference type="HOGENOM" id="CLU_001265_1_4_1"/>
<feature type="transmembrane region" description="Helical" evidence="2">
    <location>
        <begin position="45"/>
        <end position="63"/>
    </location>
</feature>
<dbReference type="KEGG" id="ure:UREG_02558"/>
<feature type="transmembrane region" description="Helical" evidence="2">
    <location>
        <begin position="168"/>
        <end position="185"/>
    </location>
</feature>
<accession>C4JGP6</accession>
<gene>
    <name evidence="4" type="ORF">UREG_02558</name>
</gene>
<dbReference type="Proteomes" id="UP000002058">
    <property type="component" value="Unassembled WGS sequence"/>
</dbReference>
<dbReference type="GO" id="GO:0016020">
    <property type="term" value="C:membrane"/>
    <property type="evidence" value="ECO:0007669"/>
    <property type="project" value="UniProtKB-SubCell"/>
</dbReference>
<dbReference type="SUPFAM" id="SSF103473">
    <property type="entry name" value="MFS general substrate transporter"/>
    <property type="match status" value="1"/>
</dbReference>
<dbReference type="RefSeq" id="XP_002543042.1">
    <property type="nucleotide sequence ID" value="XM_002542996.1"/>
</dbReference>
<dbReference type="eggNOG" id="KOG2504">
    <property type="taxonomic scope" value="Eukaryota"/>
</dbReference>
<keyword evidence="2" id="KW-1133">Transmembrane helix</keyword>
<dbReference type="VEuPathDB" id="FungiDB:UREG_02558"/>
<feature type="domain" description="Major facilitator superfamily (MFS) profile" evidence="3">
    <location>
        <begin position="1"/>
        <end position="190"/>
    </location>
</feature>
<evidence type="ECO:0000313" key="5">
    <source>
        <dbReference type="Proteomes" id="UP000002058"/>
    </source>
</evidence>
<dbReference type="PANTHER" id="PTHR11360">
    <property type="entry name" value="MONOCARBOXYLATE TRANSPORTER"/>
    <property type="match status" value="1"/>
</dbReference>
<keyword evidence="5" id="KW-1185">Reference proteome</keyword>
<feature type="transmembrane region" description="Helical" evidence="2">
    <location>
        <begin position="137"/>
        <end position="156"/>
    </location>
</feature>
<proteinExistence type="predicted"/>
<feature type="transmembrane region" description="Helical" evidence="2">
    <location>
        <begin position="99"/>
        <end position="125"/>
    </location>
</feature>
<name>C4JGP6_UNCRE</name>
<dbReference type="Gene3D" id="1.20.1250.20">
    <property type="entry name" value="MFS general substrate transporter like domains"/>
    <property type="match status" value="1"/>
</dbReference>
<protein>
    <recommendedName>
        <fullName evidence="3">Major facilitator superfamily (MFS) profile domain-containing protein</fullName>
    </recommendedName>
</protein>
<evidence type="ECO:0000259" key="3">
    <source>
        <dbReference type="PROSITE" id="PS50850"/>
    </source>
</evidence>
<dbReference type="GO" id="GO:0022857">
    <property type="term" value="F:transmembrane transporter activity"/>
    <property type="evidence" value="ECO:0007669"/>
    <property type="project" value="InterPro"/>
</dbReference>
<evidence type="ECO:0000313" key="4">
    <source>
        <dbReference type="EMBL" id="EEP77709.1"/>
    </source>
</evidence>
<evidence type="ECO:0000256" key="1">
    <source>
        <dbReference type="ARBA" id="ARBA00004141"/>
    </source>
</evidence>
<dbReference type="EMBL" id="CH476615">
    <property type="protein sequence ID" value="EEP77709.1"/>
    <property type="molecule type" value="Genomic_DNA"/>
</dbReference>
<dbReference type="OMA" id="WNWRARI"/>
<comment type="subcellular location">
    <subcellularLocation>
        <location evidence="1">Membrane</location>
        <topology evidence="1">Multi-pass membrane protein</topology>
    </subcellularLocation>
</comment>
<evidence type="ECO:0000256" key="2">
    <source>
        <dbReference type="SAM" id="Phobius"/>
    </source>
</evidence>
<dbReference type="PROSITE" id="PS50850">
    <property type="entry name" value="MFS"/>
    <property type="match status" value="1"/>
</dbReference>
<dbReference type="OrthoDB" id="6509908at2759"/>
<keyword evidence="2" id="KW-0812">Transmembrane</keyword>
<dbReference type="InterPro" id="IPR036259">
    <property type="entry name" value="MFS_trans_sf"/>
</dbReference>
<organism evidence="4 5">
    <name type="scientific">Uncinocarpus reesii (strain UAMH 1704)</name>
    <dbReference type="NCBI Taxonomy" id="336963"/>
    <lineage>
        <taxon>Eukaryota</taxon>
        <taxon>Fungi</taxon>
        <taxon>Dikarya</taxon>
        <taxon>Ascomycota</taxon>
        <taxon>Pezizomycotina</taxon>
        <taxon>Eurotiomycetes</taxon>
        <taxon>Eurotiomycetidae</taxon>
        <taxon>Onygenales</taxon>
        <taxon>Onygenaceae</taxon>
        <taxon>Uncinocarpus</taxon>
    </lineage>
</organism>
<keyword evidence="2" id="KW-0472">Membrane</keyword>